<gene>
    <name evidence="7" type="primary">cobA</name>
    <name evidence="7" type="ORF">JL106_12850</name>
</gene>
<keyword evidence="3 7" id="KW-0808">Transferase</keyword>
<dbReference type="RefSeq" id="WP_205261115.1">
    <property type="nucleotide sequence ID" value="NZ_JAERWK010000016.1"/>
</dbReference>
<dbReference type="SUPFAM" id="SSF51735">
    <property type="entry name" value="NAD(P)-binding Rossmann-fold domains"/>
    <property type="match status" value="1"/>
</dbReference>
<dbReference type="AlphaFoldDB" id="A0A938YHY4"/>
<dbReference type="PANTHER" id="PTHR45790">
    <property type="entry name" value="SIROHEME SYNTHASE-RELATED"/>
    <property type="match status" value="1"/>
</dbReference>
<dbReference type="Gene3D" id="3.30.950.10">
    <property type="entry name" value="Methyltransferase, Cobalt-precorrin-4 Transmethylase, Domain 2"/>
    <property type="match status" value="1"/>
</dbReference>
<protein>
    <recommendedName>
        <fullName evidence="1">uroporphyrinogen-III C-methyltransferase</fullName>
        <ecNumber evidence="1">2.1.1.107</ecNumber>
    </recommendedName>
</protein>
<dbReference type="EC" id="2.1.1.107" evidence="1"/>
<dbReference type="InterPro" id="IPR014777">
    <property type="entry name" value="4pyrrole_Mease_sub1"/>
</dbReference>
<organism evidence="7 8">
    <name type="scientific">Nakamurella leprariae</name>
    <dbReference type="NCBI Taxonomy" id="2803911"/>
    <lineage>
        <taxon>Bacteria</taxon>
        <taxon>Bacillati</taxon>
        <taxon>Actinomycetota</taxon>
        <taxon>Actinomycetes</taxon>
        <taxon>Nakamurellales</taxon>
        <taxon>Nakamurellaceae</taxon>
        <taxon>Nakamurella</taxon>
    </lineage>
</organism>
<dbReference type="NCBIfam" id="TIGR01469">
    <property type="entry name" value="cobA_cysG_Cterm"/>
    <property type="match status" value="1"/>
</dbReference>
<keyword evidence="8" id="KW-1185">Reference proteome</keyword>
<dbReference type="InterPro" id="IPR050161">
    <property type="entry name" value="Siro_Cobalamin_biosynth"/>
</dbReference>
<dbReference type="CDD" id="cd11642">
    <property type="entry name" value="SUMT"/>
    <property type="match status" value="1"/>
</dbReference>
<dbReference type="InterPro" id="IPR000878">
    <property type="entry name" value="4pyrrol_Mease"/>
</dbReference>
<dbReference type="Pfam" id="PF00590">
    <property type="entry name" value="TP_methylase"/>
    <property type="match status" value="1"/>
</dbReference>
<dbReference type="GO" id="GO:0032259">
    <property type="term" value="P:methylation"/>
    <property type="evidence" value="ECO:0007669"/>
    <property type="project" value="UniProtKB-KW"/>
</dbReference>
<accession>A0A938YHY4</accession>
<keyword evidence="5" id="KW-0627">Porphyrin biosynthesis</keyword>
<keyword evidence="4" id="KW-0949">S-adenosyl-L-methionine</keyword>
<dbReference type="Pfam" id="PF13241">
    <property type="entry name" value="NAD_binding_7"/>
    <property type="match status" value="1"/>
</dbReference>
<dbReference type="Gene3D" id="3.40.50.720">
    <property type="entry name" value="NAD(P)-binding Rossmann-like Domain"/>
    <property type="match status" value="1"/>
</dbReference>
<reference evidence="7" key="1">
    <citation type="submission" date="2021-01" db="EMBL/GenBank/DDBJ databases">
        <title>YIM 132084 draft genome.</title>
        <authorList>
            <person name="An D."/>
        </authorList>
    </citation>
    <scope>NUCLEOTIDE SEQUENCE</scope>
    <source>
        <strain evidence="7">YIM 132084</strain>
    </source>
</reference>
<evidence type="ECO:0000313" key="8">
    <source>
        <dbReference type="Proteomes" id="UP000663792"/>
    </source>
</evidence>
<evidence type="ECO:0000256" key="1">
    <source>
        <dbReference type="ARBA" id="ARBA00012162"/>
    </source>
</evidence>
<feature type="domain" description="Tetrapyrrole methylase" evidence="6">
    <location>
        <begin position="126"/>
        <end position="338"/>
    </location>
</feature>
<evidence type="ECO:0000313" key="7">
    <source>
        <dbReference type="EMBL" id="MBM9468168.1"/>
    </source>
</evidence>
<evidence type="ECO:0000256" key="3">
    <source>
        <dbReference type="ARBA" id="ARBA00022679"/>
    </source>
</evidence>
<dbReference type="GO" id="GO:0004851">
    <property type="term" value="F:uroporphyrin-III C-methyltransferase activity"/>
    <property type="evidence" value="ECO:0007669"/>
    <property type="project" value="UniProtKB-EC"/>
</dbReference>
<proteinExistence type="predicted"/>
<dbReference type="Proteomes" id="UP000663792">
    <property type="component" value="Unassembled WGS sequence"/>
</dbReference>
<dbReference type="FunFam" id="3.40.1010.10:FF:000001">
    <property type="entry name" value="Siroheme synthase"/>
    <property type="match status" value="1"/>
</dbReference>
<dbReference type="InterPro" id="IPR014776">
    <property type="entry name" value="4pyrrole_Mease_sub2"/>
</dbReference>
<dbReference type="SUPFAM" id="SSF53790">
    <property type="entry name" value="Tetrapyrrole methylase"/>
    <property type="match status" value="1"/>
</dbReference>
<evidence type="ECO:0000256" key="4">
    <source>
        <dbReference type="ARBA" id="ARBA00022691"/>
    </source>
</evidence>
<dbReference type="InterPro" id="IPR035996">
    <property type="entry name" value="4pyrrol_Methylase_sf"/>
</dbReference>
<evidence type="ECO:0000256" key="2">
    <source>
        <dbReference type="ARBA" id="ARBA00022603"/>
    </source>
</evidence>
<dbReference type="InterPro" id="IPR006366">
    <property type="entry name" value="CobA/CysG_C"/>
</dbReference>
<keyword evidence="2 7" id="KW-0489">Methyltransferase</keyword>
<dbReference type="GO" id="GO:0019354">
    <property type="term" value="P:siroheme biosynthetic process"/>
    <property type="evidence" value="ECO:0007669"/>
    <property type="project" value="InterPro"/>
</dbReference>
<comment type="caution">
    <text evidence="7">The sequence shown here is derived from an EMBL/GenBank/DDBJ whole genome shotgun (WGS) entry which is preliminary data.</text>
</comment>
<dbReference type="PANTHER" id="PTHR45790:SF3">
    <property type="entry name" value="S-ADENOSYL-L-METHIONINE-DEPENDENT UROPORPHYRINOGEN III METHYLTRANSFERASE, CHLOROPLASTIC"/>
    <property type="match status" value="1"/>
</dbReference>
<sequence>MSRRSGWRVELPVAGRPVLVVGGGPEALGRVASLRAEDAAVTVVASELSAALADLAARDLITAHPRDVLDGDVERAWLVIAATGDEAADARVRALADTHRRFCLGGSGRGAAPVPGTGGRRRLGGRVILVGGGPGDPGLITMAGLAALHEADVVVTDRLAPLAVLEGLRPTTEIIDVSKIPGGRTTPQQEINRLLVEHALAGRTVVRLKGGDNFVFGRGGEEWQACARAGVEVQLVPGVTSAVAVPALAGIPVTHRTANQGFTVISAHVAPDDPRSTLDYAALARTGTSLVVLMGVGTLAAVARALLAAGMPADTPAAIIADGGLPSQRTVRAGLAEIAERAEEAGIGAPAVTVIGSVAAFDPAVGSTPGGIDE</sequence>
<name>A0A938YHY4_9ACTN</name>
<dbReference type="InterPro" id="IPR036291">
    <property type="entry name" value="NAD(P)-bd_dom_sf"/>
</dbReference>
<dbReference type="NCBIfam" id="NF004790">
    <property type="entry name" value="PRK06136.1"/>
    <property type="match status" value="1"/>
</dbReference>
<evidence type="ECO:0000256" key="5">
    <source>
        <dbReference type="ARBA" id="ARBA00023244"/>
    </source>
</evidence>
<dbReference type="EMBL" id="JAERWK010000016">
    <property type="protein sequence ID" value="MBM9468168.1"/>
    <property type="molecule type" value="Genomic_DNA"/>
</dbReference>
<evidence type="ECO:0000259" key="6">
    <source>
        <dbReference type="Pfam" id="PF00590"/>
    </source>
</evidence>
<dbReference type="Gene3D" id="3.40.1010.10">
    <property type="entry name" value="Cobalt-precorrin-4 Transmethylase, Domain 1"/>
    <property type="match status" value="1"/>
</dbReference>